<protein>
    <submittedName>
        <fullName evidence="2">Uncharacterized protein</fullName>
    </submittedName>
</protein>
<evidence type="ECO:0000313" key="2">
    <source>
        <dbReference type="EMBL" id="KAL3275802.1"/>
    </source>
</evidence>
<reference evidence="2 3" key="1">
    <citation type="journal article" date="2021" name="BMC Biol.">
        <title>Horizontally acquired antibacterial genes associated with adaptive radiation of ladybird beetles.</title>
        <authorList>
            <person name="Li H.S."/>
            <person name="Tang X.F."/>
            <person name="Huang Y.H."/>
            <person name="Xu Z.Y."/>
            <person name="Chen M.L."/>
            <person name="Du X.Y."/>
            <person name="Qiu B.Y."/>
            <person name="Chen P.T."/>
            <person name="Zhang W."/>
            <person name="Slipinski A."/>
            <person name="Escalona H.E."/>
            <person name="Waterhouse R.M."/>
            <person name="Zwick A."/>
            <person name="Pang H."/>
        </authorList>
    </citation>
    <scope>NUCLEOTIDE SEQUENCE [LARGE SCALE GENOMIC DNA]</scope>
    <source>
        <strain evidence="2">SYSU2018</strain>
    </source>
</reference>
<accession>A0ABD2NB82</accession>
<dbReference type="Proteomes" id="UP001516400">
    <property type="component" value="Unassembled WGS sequence"/>
</dbReference>
<organism evidence="2 3">
    <name type="scientific">Cryptolaemus montrouzieri</name>
    <dbReference type="NCBI Taxonomy" id="559131"/>
    <lineage>
        <taxon>Eukaryota</taxon>
        <taxon>Metazoa</taxon>
        <taxon>Ecdysozoa</taxon>
        <taxon>Arthropoda</taxon>
        <taxon>Hexapoda</taxon>
        <taxon>Insecta</taxon>
        <taxon>Pterygota</taxon>
        <taxon>Neoptera</taxon>
        <taxon>Endopterygota</taxon>
        <taxon>Coleoptera</taxon>
        <taxon>Polyphaga</taxon>
        <taxon>Cucujiformia</taxon>
        <taxon>Coccinelloidea</taxon>
        <taxon>Coccinellidae</taxon>
        <taxon>Scymninae</taxon>
        <taxon>Scymnini</taxon>
        <taxon>Cryptolaemus</taxon>
    </lineage>
</organism>
<name>A0ABD2NB82_9CUCU</name>
<feature type="compositionally biased region" description="Basic residues" evidence="1">
    <location>
        <begin position="125"/>
        <end position="137"/>
    </location>
</feature>
<sequence>MNNKYCLALKFMHPPHPSAMQERHTCETKPSLTADMISSGHQDVHKVDPEKMARSSRSIYNAIEIARSDQRQGLAQEKLKAAAIEVASSKRSKAAADVKAKRPVGEKKANALKPPSKAIKTAKPPPKKRNKRRSTSW</sequence>
<comment type="caution">
    <text evidence="2">The sequence shown here is derived from an EMBL/GenBank/DDBJ whole genome shotgun (WGS) entry which is preliminary data.</text>
</comment>
<gene>
    <name evidence="2" type="ORF">HHI36_020546</name>
</gene>
<dbReference type="AlphaFoldDB" id="A0ABD2NB82"/>
<proteinExistence type="predicted"/>
<feature type="compositionally biased region" description="Low complexity" evidence="1">
    <location>
        <begin position="113"/>
        <end position="122"/>
    </location>
</feature>
<evidence type="ECO:0000313" key="3">
    <source>
        <dbReference type="Proteomes" id="UP001516400"/>
    </source>
</evidence>
<dbReference type="EMBL" id="JABFTP020000083">
    <property type="protein sequence ID" value="KAL3275802.1"/>
    <property type="molecule type" value="Genomic_DNA"/>
</dbReference>
<evidence type="ECO:0000256" key="1">
    <source>
        <dbReference type="SAM" id="MobiDB-lite"/>
    </source>
</evidence>
<feature type="compositionally biased region" description="Basic and acidic residues" evidence="1">
    <location>
        <begin position="94"/>
        <end position="109"/>
    </location>
</feature>
<keyword evidence="3" id="KW-1185">Reference proteome</keyword>
<feature type="region of interest" description="Disordered" evidence="1">
    <location>
        <begin position="87"/>
        <end position="137"/>
    </location>
</feature>